<accession>A0A9P7VF29</accession>
<feature type="region of interest" description="Disordered" evidence="2">
    <location>
        <begin position="13"/>
        <end position="54"/>
    </location>
</feature>
<keyword evidence="4" id="KW-1185">Reference proteome</keyword>
<evidence type="ECO:0000256" key="2">
    <source>
        <dbReference type="SAM" id="MobiDB-lite"/>
    </source>
</evidence>
<feature type="compositionally biased region" description="Acidic residues" evidence="2">
    <location>
        <begin position="42"/>
        <end position="54"/>
    </location>
</feature>
<dbReference type="GeneID" id="66104401"/>
<dbReference type="RefSeq" id="XP_043032875.1">
    <property type="nucleotide sequence ID" value="XM_043182105.1"/>
</dbReference>
<dbReference type="EMBL" id="MU250598">
    <property type="protein sequence ID" value="KAG7439375.1"/>
    <property type="molecule type" value="Genomic_DNA"/>
</dbReference>
<organism evidence="3 4">
    <name type="scientific">Guyanagaster necrorhizus</name>
    <dbReference type="NCBI Taxonomy" id="856835"/>
    <lineage>
        <taxon>Eukaryota</taxon>
        <taxon>Fungi</taxon>
        <taxon>Dikarya</taxon>
        <taxon>Basidiomycota</taxon>
        <taxon>Agaricomycotina</taxon>
        <taxon>Agaricomycetes</taxon>
        <taxon>Agaricomycetidae</taxon>
        <taxon>Agaricales</taxon>
        <taxon>Marasmiineae</taxon>
        <taxon>Physalacriaceae</taxon>
        <taxon>Guyanagaster</taxon>
    </lineage>
</organism>
<dbReference type="OrthoDB" id="2964715at2759"/>
<feature type="compositionally biased region" description="Basic and acidic residues" evidence="2">
    <location>
        <begin position="230"/>
        <end position="240"/>
    </location>
</feature>
<proteinExistence type="predicted"/>
<feature type="compositionally biased region" description="Basic and acidic residues" evidence="2">
    <location>
        <begin position="13"/>
        <end position="28"/>
    </location>
</feature>
<reference evidence="3" key="1">
    <citation type="submission" date="2020-11" db="EMBL/GenBank/DDBJ databases">
        <title>Adaptations for nitrogen fixation in a non-lichenized fungal sporocarp promotes dispersal by wood-feeding termites.</title>
        <authorList>
            <consortium name="DOE Joint Genome Institute"/>
            <person name="Koch R.A."/>
            <person name="Yoon G."/>
            <person name="Arayal U."/>
            <person name="Lail K."/>
            <person name="Amirebrahimi M."/>
            <person name="Labutti K."/>
            <person name="Lipzen A."/>
            <person name="Riley R."/>
            <person name="Barry K."/>
            <person name="Henrissat B."/>
            <person name="Grigoriev I.V."/>
            <person name="Herr J.R."/>
            <person name="Aime M.C."/>
        </authorList>
    </citation>
    <scope>NUCLEOTIDE SEQUENCE</scope>
    <source>
        <strain evidence="3">MCA 3950</strain>
    </source>
</reference>
<sequence length="496" mass="54774">MAKTALLHALERFDEADQDGEHLRDHDTSQNLTVSTETSLMSDEEDVDEEEEEDIGFQAALAASRSDTEDTLKQEELELQKAIEASNDVDQDVKLMLDTERAIKMSLGQEKTLKEMRKVQEEEFLRSFSGESPTIPSFDLPSYASSISNITTDGTGSLPRHHPFLSPPTSVILGLDATTVSSQFIFPEPRIPVPSDSGSTVTDIDISPFPLPPVSPSICSEEVAELSSDREKNPLHDSEPGHISSVPRGTPPCKGYFLRPISNPAPETVGTENAPLPEIMDKASISQNQHRFSHRDIHIHTIPIKEIGGRHPIIIPVQGEDEHQPFSQPDRIVAFCSSSRPDNFAARFTALEMDDVPFPEVRQTTRKAPSRQKRSHKRAFSMRSAHMTCVPDPDSTTSNALVQGEADTEPASIQSSANSQKSEDSTPSLFARLAISPSHVPPKHPSTSNCYFWVSDLLADIEPCMSLQLFRKTTRPIFSDQCLCFSCGAMSVHNFQ</sequence>
<feature type="compositionally biased region" description="Polar residues" evidence="2">
    <location>
        <begin position="411"/>
        <end position="426"/>
    </location>
</feature>
<evidence type="ECO:0000313" key="3">
    <source>
        <dbReference type="EMBL" id="KAG7439375.1"/>
    </source>
</evidence>
<protein>
    <submittedName>
        <fullName evidence="3">Uncharacterized protein</fullName>
    </submittedName>
</protein>
<feature type="region of interest" description="Disordered" evidence="2">
    <location>
        <begin position="230"/>
        <end position="249"/>
    </location>
</feature>
<evidence type="ECO:0000313" key="4">
    <source>
        <dbReference type="Proteomes" id="UP000812287"/>
    </source>
</evidence>
<keyword evidence="1" id="KW-0175">Coiled coil</keyword>
<dbReference type="AlphaFoldDB" id="A0A9P7VF29"/>
<feature type="coiled-coil region" evidence="1">
    <location>
        <begin position="65"/>
        <end position="92"/>
    </location>
</feature>
<comment type="caution">
    <text evidence="3">The sequence shown here is derived from an EMBL/GenBank/DDBJ whole genome shotgun (WGS) entry which is preliminary data.</text>
</comment>
<feature type="compositionally biased region" description="Basic residues" evidence="2">
    <location>
        <begin position="364"/>
        <end position="380"/>
    </location>
</feature>
<dbReference type="Proteomes" id="UP000812287">
    <property type="component" value="Unassembled WGS sequence"/>
</dbReference>
<evidence type="ECO:0000256" key="1">
    <source>
        <dbReference type="SAM" id="Coils"/>
    </source>
</evidence>
<feature type="compositionally biased region" description="Polar residues" evidence="2">
    <location>
        <begin position="29"/>
        <end position="41"/>
    </location>
</feature>
<gene>
    <name evidence="3" type="ORF">BT62DRAFT_739914</name>
</gene>
<name>A0A9P7VF29_9AGAR</name>
<feature type="region of interest" description="Disordered" evidence="2">
    <location>
        <begin position="359"/>
        <end position="426"/>
    </location>
</feature>